<dbReference type="PROSITE" id="PS50005">
    <property type="entry name" value="TPR"/>
    <property type="match status" value="1"/>
</dbReference>
<evidence type="ECO:0000313" key="4">
    <source>
        <dbReference type="EMBL" id="CAF4150726.1"/>
    </source>
</evidence>
<dbReference type="InterPro" id="IPR019734">
    <property type="entry name" value="TPR_rpt"/>
</dbReference>
<evidence type="ECO:0000259" key="2">
    <source>
        <dbReference type="Pfam" id="PF03496"/>
    </source>
</evidence>
<dbReference type="InterPro" id="IPR003540">
    <property type="entry name" value="ADP-ribosyltransferase"/>
</dbReference>
<feature type="repeat" description="TPR" evidence="1">
    <location>
        <begin position="289"/>
        <end position="322"/>
    </location>
</feature>
<proteinExistence type="predicted"/>
<comment type="caution">
    <text evidence="3">The sequence shown here is derived from an EMBL/GenBank/DDBJ whole genome shotgun (WGS) entry which is preliminary data.</text>
</comment>
<evidence type="ECO:0000313" key="5">
    <source>
        <dbReference type="Proteomes" id="UP000663882"/>
    </source>
</evidence>
<dbReference type="Gene3D" id="3.90.176.10">
    <property type="entry name" value="Toxin ADP-ribosyltransferase, Chain A, domain 1"/>
    <property type="match status" value="1"/>
</dbReference>
<evidence type="ECO:0000313" key="3">
    <source>
        <dbReference type="EMBL" id="CAF1479083.1"/>
    </source>
</evidence>
<dbReference type="EMBL" id="CAJOAX010015040">
    <property type="protein sequence ID" value="CAF4150726.1"/>
    <property type="molecule type" value="Genomic_DNA"/>
</dbReference>
<dbReference type="GO" id="GO:0005576">
    <property type="term" value="C:extracellular region"/>
    <property type="evidence" value="ECO:0007669"/>
    <property type="project" value="InterPro"/>
</dbReference>
<reference evidence="3" key="1">
    <citation type="submission" date="2021-02" db="EMBL/GenBank/DDBJ databases">
        <authorList>
            <person name="Nowell W R."/>
        </authorList>
    </citation>
    <scope>NUCLEOTIDE SEQUENCE</scope>
</reference>
<evidence type="ECO:0000256" key="1">
    <source>
        <dbReference type="PROSITE-ProRule" id="PRU00339"/>
    </source>
</evidence>
<dbReference type="OrthoDB" id="10049507at2759"/>
<gene>
    <name evidence="4" type="ORF">OTI717_LOCUS36211</name>
    <name evidence="3" type="ORF">RFH988_LOCUS37904</name>
</gene>
<dbReference type="Pfam" id="PF03496">
    <property type="entry name" value="ADPrib_exo_Tox"/>
    <property type="match status" value="1"/>
</dbReference>
<dbReference type="EMBL" id="CAJNOO010008188">
    <property type="protein sequence ID" value="CAF1479083.1"/>
    <property type="molecule type" value="Genomic_DNA"/>
</dbReference>
<sequence length="348" mass="40188">VKAVVVEPDELVTRIKADHKIQKKLEEPLAMDFYTTGSDAGKSTTGVNGKFIFSQVLIKCLLRLKSTQEDKEELISLCEKQYEGNSVELNNLREFKENYSSDNALWWYTRETFFYKTLNAALRKEDIHMIFLFRAFISDIRRQLKNCQAKQLLQVYRGQMISSDELEILKQSLHQFISINSFFSTSTNSQKVHKFFHGSADNLRQPVLFEIYADPKMVVLKPFANVSEYSEYPGESEILFTLGSIFRLNSIEYSNGDKVWIIRMTLCSENEHDLKRVLTSMEQQLGWGETNLRTLGKILWDMGKLDLADKYFRRLLGLLPPNDPLLGSLYEDLGKLASQSGHYDISVQ</sequence>
<keyword evidence="1" id="KW-0802">TPR repeat</keyword>
<dbReference type="PROSITE" id="PS51996">
    <property type="entry name" value="TR_MART"/>
    <property type="match status" value="1"/>
</dbReference>
<feature type="non-terminal residue" evidence="3">
    <location>
        <position position="1"/>
    </location>
</feature>
<dbReference type="Proteomes" id="UP000663823">
    <property type="component" value="Unassembled WGS sequence"/>
</dbReference>
<organism evidence="3 5">
    <name type="scientific">Rotaria sordida</name>
    <dbReference type="NCBI Taxonomy" id="392033"/>
    <lineage>
        <taxon>Eukaryota</taxon>
        <taxon>Metazoa</taxon>
        <taxon>Spiralia</taxon>
        <taxon>Gnathifera</taxon>
        <taxon>Rotifera</taxon>
        <taxon>Eurotatoria</taxon>
        <taxon>Bdelloidea</taxon>
        <taxon>Philodinida</taxon>
        <taxon>Philodinidae</taxon>
        <taxon>Rotaria</taxon>
    </lineage>
</organism>
<feature type="domain" description="ADP ribosyltransferase" evidence="2">
    <location>
        <begin position="98"/>
        <end position="263"/>
    </location>
</feature>
<name>A0A815RSX6_9BILA</name>
<accession>A0A815RSX6</accession>
<dbReference type="Proteomes" id="UP000663882">
    <property type="component" value="Unassembled WGS sequence"/>
</dbReference>
<feature type="non-terminal residue" evidence="3">
    <location>
        <position position="348"/>
    </location>
</feature>
<protein>
    <recommendedName>
        <fullName evidence="2">ADP ribosyltransferase domain-containing protein</fullName>
    </recommendedName>
</protein>
<dbReference type="SUPFAM" id="SSF56399">
    <property type="entry name" value="ADP-ribosylation"/>
    <property type="match status" value="1"/>
</dbReference>
<dbReference type="AlphaFoldDB" id="A0A815RSX6"/>